<proteinExistence type="predicted"/>
<reference evidence="2" key="1">
    <citation type="submission" date="2022-08" db="EMBL/GenBank/DDBJ databases">
        <title>Whole genome sequencing of non-tuberculosis mycobacteria type-strains.</title>
        <authorList>
            <person name="Igarashi Y."/>
            <person name="Osugi A."/>
            <person name="Mitarai S."/>
        </authorList>
    </citation>
    <scope>NUCLEOTIDE SEQUENCE</scope>
    <source>
        <strain evidence="2">DSM 45127</strain>
    </source>
</reference>
<dbReference type="Proteomes" id="UP001055336">
    <property type="component" value="Chromosome"/>
</dbReference>
<feature type="transmembrane region" description="Helical" evidence="1">
    <location>
        <begin position="48"/>
        <end position="66"/>
    </location>
</feature>
<evidence type="ECO:0000256" key="1">
    <source>
        <dbReference type="SAM" id="Phobius"/>
    </source>
</evidence>
<feature type="transmembrane region" description="Helical" evidence="1">
    <location>
        <begin position="98"/>
        <end position="116"/>
    </location>
</feature>
<keyword evidence="1" id="KW-0472">Membrane</keyword>
<dbReference type="RefSeq" id="WP_240258842.1">
    <property type="nucleotide sequence ID" value="NZ_CP092488.2"/>
</dbReference>
<keyword evidence="1" id="KW-0812">Transmembrane</keyword>
<feature type="transmembrane region" description="Helical" evidence="1">
    <location>
        <begin position="12"/>
        <end position="36"/>
    </location>
</feature>
<feature type="transmembrane region" description="Helical" evidence="1">
    <location>
        <begin position="73"/>
        <end position="92"/>
    </location>
</feature>
<keyword evidence="3" id="KW-1185">Reference proteome</keyword>
<protein>
    <recommendedName>
        <fullName evidence="4">Integral membrane protein</fullName>
    </recommendedName>
</protein>
<gene>
    <name evidence="2" type="ORF">MKK62_18360</name>
</gene>
<evidence type="ECO:0008006" key="4">
    <source>
        <dbReference type="Google" id="ProtNLM"/>
    </source>
</evidence>
<name>A0ABY3VG30_9MYCO</name>
<keyword evidence="1" id="KW-1133">Transmembrane helix</keyword>
<accession>A0ABY3VG30</accession>
<dbReference type="EMBL" id="CP092488">
    <property type="protein sequence ID" value="UMB68382.1"/>
    <property type="molecule type" value="Genomic_DNA"/>
</dbReference>
<evidence type="ECO:0000313" key="2">
    <source>
        <dbReference type="EMBL" id="UMB68382.1"/>
    </source>
</evidence>
<evidence type="ECO:0000313" key="3">
    <source>
        <dbReference type="Proteomes" id="UP001055336"/>
    </source>
</evidence>
<organism evidence="2 3">
    <name type="scientific">Mycobacterium paraterrae</name>
    <dbReference type="NCBI Taxonomy" id="577492"/>
    <lineage>
        <taxon>Bacteria</taxon>
        <taxon>Bacillati</taxon>
        <taxon>Actinomycetota</taxon>
        <taxon>Actinomycetes</taxon>
        <taxon>Mycobacteriales</taxon>
        <taxon>Mycobacteriaceae</taxon>
        <taxon>Mycobacterium</taxon>
    </lineage>
</organism>
<sequence>MIRRPPTSVRGAGAIVAAQGATGVAVAAVLLVRAVGGAGHRGNNVFGTSAWFALAGGAVLAAGWALRSGRRWGRGLAVFAELLLLGVAYYLTTGSHRPLIGISVAGLSLVVLALLFSPAALRWVAGADQSEPASSASAEPDTR</sequence>